<feature type="signal peptide" evidence="1">
    <location>
        <begin position="1"/>
        <end position="22"/>
    </location>
</feature>
<dbReference type="RefSeq" id="XP_022646350.1">
    <property type="nucleotide sequence ID" value="XM_022790615.1"/>
</dbReference>
<evidence type="ECO:0000256" key="1">
    <source>
        <dbReference type="SAM" id="SignalP"/>
    </source>
</evidence>
<evidence type="ECO:0000313" key="2">
    <source>
        <dbReference type="EnsemblMetazoa" id="XP_022646346"/>
    </source>
</evidence>
<dbReference type="AlphaFoldDB" id="A0A7M7J3K2"/>
<dbReference type="EnsemblMetazoa" id="XM_022790615">
    <property type="protein sequence ID" value="XP_022646350"/>
    <property type="gene ID" value="LOC111244053"/>
</dbReference>
<dbReference type="KEGG" id="vde:111244053"/>
<dbReference type="InParanoid" id="A0A7M7J3K2"/>
<dbReference type="Proteomes" id="UP000594260">
    <property type="component" value="Unplaced"/>
</dbReference>
<keyword evidence="3" id="KW-1185">Reference proteome</keyword>
<evidence type="ECO:0000313" key="3">
    <source>
        <dbReference type="Proteomes" id="UP000594260"/>
    </source>
</evidence>
<name>A0A7M7J3K2_VARDE</name>
<dbReference type="RefSeq" id="XP_022646346.1">
    <property type="nucleotide sequence ID" value="XM_022790611.1"/>
</dbReference>
<feature type="chain" id="PRO_5036207222" evidence="1">
    <location>
        <begin position="23"/>
        <end position="512"/>
    </location>
</feature>
<keyword evidence="1" id="KW-0732">Signal</keyword>
<reference evidence="2" key="1">
    <citation type="submission" date="2021-01" db="UniProtKB">
        <authorList>
            <consortium name="EnsemblMetazoa"/>
        </authorList>
    </citation>
    <scope>IDENTIFICATION</scope>
</reference>
<dbReference type="GeneID" id="111244053"/>
<sequence length="512" mass="58637">MSAMQQRVQLAAVLVFFCPIKAELSHLSVEEFRNRGQGGGVRGAVANPGASSMIASTPAQMMLLSLKLEPGLEDHIKQQPCVNPYRSVPVYGWRWFQRFEGRVIPALSCWGMSEIQAKMRDSSFELRRAQCVRRALSARGFTRPRQELSETHLNEILCHALTEAIRSKDPRIQFARRVELCMHEMHINTQLNITLNLEDIKLECMQKHKSTSMKPSIRNEELGDEFNFGHEMYINAVRKADALITEMNHCLRFFSLVGKEAEEYQSLEESCKNHSMVNSANHLDNEYQMDVCIFTNSTKGRVAHEDISIQYSCLNQLLSSPASSERSRAILLDLFWNQTQPVHMERQITCKALSGRPRWIKTGNGWELTCERRSILKAKRQTEIEDLPLPRHNSQLTNKGRVRGDFDASTAPFADTPIPLDTPVTSHTEKSPTLVATSRFQVMEELNQCILAKLRTSNSRAALKELDKAHRQWQLKHLICWNKFNNDEGQVFMKMRNQRYHSVPSLLPSLES</sequence>
<proteinExistence type="predicted"/>
<dbReference type="RefSeq" id="XP_022646348.1">
    <property type="nucleotide sequence ID" value="XM_022790613.1"/>
</dbReference>
<dbReference type="RefSeq" id="XP_022646349.1">
    <property type="nucleotide sequence ID" value="XM_022790614.1"/>
</dbReference>
<dbReference type="EnsemblMetazoa" id="XM_022790613">
    <property type="protein sequence ID" value="XP_022646348"/>
    <property type="gene ID" value="LOC111244053"/>
</dbReference>
<protein>
    <submittedName>
        <fullName evidence="2">Uncharacterized protein</fullName>
    </submittedName>
</protein>
<accession>A0A7M7J3K2</accession>
<dbReference type="EnsemblMetazoa" id="XM_022790611">
    <property type="protein sequence ID" value="XP_022646346"/>
    <property type="gene ID" value="LOC111244053"/>
</dbReference>
<dbReference type="OrthoDB" id="10410422at2759"/>
<organism evidence="2 3">
    <name type="scientific">Varroa destructor</name>
    <name type="common">Honeybee mite</name>
    <dbReference type="NCBI Taxonomy" id="109461"/>
    <lineage>
        <taxon>Eukaryota</taxon>
        <taxon>Metazoa</taxon>
        <taxon>Ecdysozoa</taxon>
        <taxon>Arthropoda</taxon>
        <taxon>Chelicerata</taxon>
        <taxon>Arachnida</taxon>
        <taxon>Acari</taxon>
        <taxon>Parasitiformes</taxon>
        <taxon>Mesostigmata</taxon>
        <taxon>Gamasina</taxon>
        <taxon>Dermanyssoidea</taxon>
        <taxon>Varroidae</taxon>
        <taxon>Varroa</taxon>
    </lineage>
</organism>
<dbReference type="EnsemblMetazoa" id="XM_022790614">
    <property type="protein sequence ID" value="XP_022646349"/>
    <property type="gene ID" value="LOC111244053"/>
</dbReference>